<evidence type="ECO:0000313" key="23">
    <source>
        <dbReference type="Proteomes" id="UP000190868"/>
    </source>
</evidence>
<evidence type="ECO:0000256" key="12">
    <source>
        <dbReference type="ARBA" id="ARBA00022781"/>
    </source>
</evidence>
<keyword evidence="10 20" id="KW-0479">Metal-binding</keyword>
<dbReference type="Proteomes" id="UP000190868">
    <property type="component" value="Chromosome"/>
</dbReference>
<evidence type="ECO:0000256" key="21">
    <source>
        <dbReference type="PIRSR" id="PIRSR000006-2"/>
    </source>
</evidence>
<keyword evidence="5" id="KW-1003">Cell membrane</keyword>
<evidence type="ECO:0000256" key="3">
    <source>
        <dbReference type="ARBA" id="ARBA00006113"/>
    </source>
</evidence>
<feature type="binding site" description="covalent" evidence="21">
    <location>
        <position position="133"/>
    </location>
    <ligand>
        <name>heme c</name>
        <dbReference type="ChEBI" id="CHEBI:61717"/>
        <label>1</label>
    </ligand>
</feature>
<keyword evidence="4" id="KW-0813">Transport</keyword>
<evidence type="ECO:0000256" key="8">
    <source>
        <dbReference type="ARBA" id="ARBA00022660"/>
    </source>
</evidence>
<evidence type="ECO:0000313" key="22">
    <source>
        <dbReference type="EMBL" id="AQW87232.1"/>
    </source>
</evidence>
<dbReference type="RefSeq" id="WP_078424289.1">
    <property type="nucleotide sequence ID" value="NZ_CP017258.1"/>
</dbReference>
<dbReference type="PROSITE" id="PS51007">
    <property type="entry name" value="CYTC"/>
    <property type="match status" value="2"/>
</dbReference>
<dbReference type="PANTHER" id="PTHR33751">
    <property type="entry name" value="CBB3-TYPE CYTOCHROME C OXIDASE SUBUNIT FIXP"/>
    <property type="match status" value="1"/>
</dbReference>
<keyword evidence="6" id="KW-0997">Cell inner membrane</keyword>
<dbReference type="SUPFAM" id="SSF46626">
    <property type="entry name" value="Cytochrome c"/>
    <property type="match status" value="2"/>
</dbReference>
<evidence type="ECO:0000256" key="11">
    <source>
        <dbReference type="ARBA" id="ARBA00022737"/>
    </source>
</evidence>
<evidence type="ECO:0000256" key="15">
    <source>
        <dbReference type="ARBA" id="ARBA00023002"/>
    </source>
</evidence>
<reference evidence="23" key="1">
    <citation type="submission" date="2016-09" db="EMBL/GenBank/DDBJ databases">
        <title>Comparative genomics of the Campylobacter concisus group.</title>
        <authorList>
            <person name="Miller W.G."/>
            <person name="Yee E."/>
            <person name="Chapman M.H."/>
            <person name="Huynh S."/>
            <person name="Bono J.L."/>
            <person name="On S.L.W."/>
            <person name="StLeger J."/>
            <person name="Foster G."/>
            <person name="Parker C.T."/>
        </authorList>
    </citation>
    <scope>NUCLEOTIDE SEQUENCE [LARGE SCALE GENOMIC DNA]</scope>
    <source>
        <strain evidence="23">RM18021</strain>
    </source>
</reference>
<dbReference type="UniPathway" id="UPA00705"/>
<evidence type="ECO:0000256" key="7">
    <source>
        <dbReference type="ARBA" id="ARBA00022617"/>
    </source>
</evidence>
<keyword evidence="23" id="KW-1185">Reference proteome</keyword>
<evidence type="ECO:0000256" key="16">
    <source>
        <dbReference type="ARBA" id="ARBA00023004"/>
    </source>
</evidence>
<dbReference type="GO" id="GO:0006119">
    <property type="term" value="P:oxidative phosphorylation"/>
    <property type="evidence" value="ECO:0007669"/>
    <property type="project" value="UniProtKB-UniPathway"/>
</dbReference>
<gene>
    <name evidence="22" type="primary">ccoP</name>
    <name evidence="22" type="ORF">CPIN18021_0389</name>
</gene>
<feature type="binding site" description="covalent" evidence="21">
    <location>
        <position position="130"/>
    </location>
    <ligand>
        <name>heme c</name>
        <dbReference type="ChEBI" id="CHEBI:61717"/>
        <label>1</label>
    </ligand>
</feature>
<dbReference type="InterPro" id="IPR050597">
    <property type="entry name" value="Cytochrome_c_Oxidase_Subunit"/>
</dbReference>
<evidence type="ECO:0000256" key="20">
    <source>
        <dbReference type="PIRSR" id="PIRSR000006-1"/>
    </source>
</evidence>
<dbReference type="AlphaFoldDB" id="A0A1S6U6B4"/>
<evidence type="ECO:0000256" key="9">
    <source>
        <dbReference type="ARBA" id="ARBA00022692"/>
    </source>
</evidence>
<accession>A0A1S6U6B4</accession>
<name>A0A1S6U6B4_9BACT</name>
<feature type="binding site" description="covalent" evidence="21">
    <location>
        <position position="225"/>
    </location>
    <ligand>
        <name>heme c</name>
        <dbReference type="ChEBI" id="CHEBI:61717"/>
        <label>2</label>
    </ligand>
</feature>
<evidence type="ECO:0000256" key="4">
    <source>
        <dbReference type="ARBA" id="ARBA00022448"/>
    </source>
</evidence>
<dbReference type="InterPro" id="IPR009056">
    <property type="entry name" value="Cyt_c-like_dom"/>
</dbReference>
<feature type="binding site" description="axial binding residue" evidence="20">
    <location>
        <position position="226"/>
    </location>
    <ligand>
        <name>heme c</name>
        <dbReference type="ChEBI" id="CHEBI:61717"/>
        <label>2</label>
    </ligand>
    <ligandPart>
        <name>Fe</name>
        <dbReference type="ChEBI" id="CHEBI:18248"/>
    </ligandPart>
</feature>
<evidence type="ECO:0000256" key="10">
    <source>
        <dbReference type="ARBA" id="ARBA00022723"/>
    </source>
</evidence>
<evidence type="ECO:0000256" key="2">
    <source>
        <dbReference type="ARBA" id="ARBA00004673"/>
    </source>
</evidence>
<dbReference type="GO" id="GO:0046872">
    <property type="term" value="F:metal ion binding"/>
    <property type="evidence" value="ECO:0007669"/>
    <property type="project" value="UniProtKB-KW"/>
</dbReference>
<dbReference type="EMBL" id="CP017258">
    <property type="protein sequence ID" value="AQW87232.1"/>
    <property type="molecule type" value="Genomic_DNA"/>
</dbReference>
<dbReference type="Pfam" id="PF13442">
    <property type="entry name" value="Cytochrome_CBB3"/>
    <property type="match status" value="2"/>
</dbReference>
<dbReference type="GO" id="GO:0016491">
    <property type="term" value="F:oxidoreductase activity"/>
    <property type="evidence" value="ECO:0007669"/>
    <property type="project" value="UniProtKB-KW"/>
</dbReference>
<dbReference type="InterPro" id="IPR032858">
    <property type="entry name" value="CcoP_N"/>
</dbReference>
<keyword evidence="18" id="KW-0472">Membrane</keyword>
<feature type="binding site" description="covalent" evidence="21">
    <location>
        <position position="222"/>
    </location>
    <ligand>
        <name>heme c</name>
        <dbReference type="ChEBI" id="CHEBI:61717"/>
        <label>2</label>
    </ligand>
</feature>
<keyword evidence="13" id="KW-0249">Electron transport</keyword>
<organism evidence="22 23">
    <name type="scientific">Campylobacter pinnipediorum subsp. caledonicus</name>
    <dbReference type="NCBI Taxonomy" id="1874362"/>
    <lineage>
        <taxon>Bacteria</taxon>
        <taxon>Pseudomonadati</taxon>
        <taxon>Campylobacterota</taxon>
        <taxon>Epsilonproteobacteria</taxon>
        <taxon>Campylobacterales</taxon>
        <taxon>Campylobacteraceae</taxon>
        <taxon>Campylobacter</taxon>
    </lineage>
</organism>
<evidence type="ECO:0000256" key="6">
    <source>
        <dbReference type="ARBA" id="ARBA00022519"/>
    </source>
</evidence>
<dbReference type="GO" id="GO:0009055">
    <property type="term" value="F:electron transfer activity"/>
    <property type="evidence" value="ECO:0007669"/>
    <property type="project" value="InterPro"/>
</dbReference>
<dbReference type="Gene3D" id="1.10.760.10">
    <property type="entry name" value="Cytochrome c-like domain"/>
    <property type="match status" value="2"/>
</dbReference>
<comment type="subcellular location">
    <subcellularLocation>
        <location evidence="1">Cell inner membrane</location>
    </subcellularLocation>
</comment>
<keyword evidence="12" id="KW-0375">Hydrogen ion transport</keyword>
<comment type="similarity">
    <text evidence="3">Belongs to the CcoP / FixP family.</text>
</comment>
<keyword evidence="15 22" id="KW-0560">Oxidoreductase</keyword>
<dbReference type="PANTHER" id="PTHR33751:SF1">
    <property type="entry name" value="CBB3-TYPE CYTOCHROME C OXIDASE SUBUNIT FIXP"/>
    <property type="match status" value="1"/>
</dbReference>
<evidence type="ECO:0000256" key="17">
    <source>
        <dbReference type="ARBA" id="ARBA00023065"/>
    </source>
</evidence>
<dbReference type="InterPro" id="IPR036909">
    <property type="entry name" value="Cyt_c-like_dom_sf"/>
</dbReference>
<keyword evidence="16 20" id="KW-0408">Iron</keyword>
<evidence type="ECO:0000256" key="5">
    <source>
        <dbReference type="ARBA" id="ARBA00022475"/>
    </source>
</evidence>
<feature type="binding site" description="axial binding residue" evidence="20">
    <location>
        <position position="264"/>
    </location>
    <ligand>
        <name>heme c</name>
        <dbReference type="ChEBI" id="CHEBI:61717"/>
        <label>1</label>
    </ligand>
    <ligandPart>
        <name>Fe</name>
        <dbReference type="ChEBI" id="CHEBI:18248"/>
    </ligandPart>
</feature>
<dbReference type="InterPro" id="IPR038414">
    <property type="entry name" value="CcoP_N_sf"/>
</dbReference>
<dbReference type="GO" id="GO:1902600">
    <property type="term" value="P:proton transmembrane transport"/>
    <property type="evidence" value="ECO:0007669"/>
    <property type="project" value="UniProtKB-KW"/>
</dbReference>
<comment type="cofactor">
    <cofactor evidence="21">
        <name>heme c</name>
        <dbReference type="ChEBI" id="CHEBI:61717"/>
    </cofactor>
    <text evidence="21">Binds 2 heme C groups per subunit.</text>
</comment>
<keyword evidence="7 21" id="KW-0349">Heme</keyword>
<feature type="binding site" description="axial binding residue" evidence="20">
    <location>
        <position position="175"/>
    </location>
    <ligand>
        <name>heme c</name>
        <dbReference type="ChEBI" id="CHEBI:61717"/>
        <label>2</label>
    </ligand>
    <ligandPart>
        <name>Fe</name>
        <dbReference type="ChEBI" id="CHEBI:18248"/>
    </ligandPart>
</feature>
<keyword evidence="11" id="KW-0677">Repeat</keyword>
<evidence type="ECO:0000256" key="19">
    <source>
        <dbReference type="ARBA" id="ARBA00029635"/>
    </source>
</evidence>
<evidence type="ECO:0000256" key="13">
    <source>
        <dbReference type="ARBA" id="ARBA00022982"/>
    </source>
</evidence>
<keyword evidence="17" id="KW-0406">Ion transport</keyword>
<keyword evidence="14" id="KW-1133">Transmembrane helix</keyword>
<dbReference type="InterPro" id="IPR004678">
    <property type="entry name" value="Cyt_c_oxidase_cbb3_su3"/>
</dbReference>
<evidence type="ECO:0000256" key="18">
    <source>
        <dbReference type="ARBA" id="ARBA00023136"/>
    </source>
</evidence>
<proteinExistence type="inferred from homology"/>
<dbReference type="Pfam" id="PF14715">
    <property type="entry name" value="FixP_N"/>
    <property type="match status" value="1"/>
</dbReference>
<evidence type="ECO:0000256" key="1">
    <source>
        <dbReference type="ARBA" id="ARBA00004533"/>
    </source>
</evidence>
<dbReference type="GO" id="GO:0020037">
    <property type="term" value="F:heme binding"/>
    <property type="evidence" value="ECO:0007669"/>
    <property type="project" value="InterPro"/>
</dbReference>
<evidence type="ECO:0000256" key="14">
    <source>
        <dbReference type="ARBA" id="ARBA00022989"/>
    </source>
</evidence>
<sequence length="291" mass="31778">MQWLNLEDNINLLSLIGAFAIVILTVTIVGRYVNKMKDKSEATAPLSEHEWDGIQEYKNDPPLGWAVSFVLALVWAIWYFLAGYPLNSYSQIGEYNEEVKEYNAKFAKEHAKLDQSTLVDMGSSIFLVSCSPCHGIIGDGMQNKAANLKTWGSEEGIYEAIVNGSKGLGFDGGEMPKASDLGLNEESAKAIAAYVAKNISGIKATKNEALVQKGEELYSGTCTACHGDDSKGMDGVFPDLTTYGTSDFVTMVLNRGKNGDIGVMPKFNENMLNKIQKRAVGEYILSLSRSK</sequence>
<feature type="binding site" description="axial binding residue" evidence="20">
    <location>
        <position position="134"/>
    </location>
    <ligand>
        <name>heme c</name>
        <dbReference type="ChEBI" id="CHEBI:61717"/>
        <label>1</label>
    </ligand>
    <ligandPart>
        <name>Fe</name>
        <dbReference type="ChEBI" id="CHEBI:18248"/>
    </ligandPart>
</feature>
<dbReference type="PIRSF" id="PIRSF000006">
    <property type="entry name" value="Cbb3-Cox_fixP"/>
    <property type="match status" value="1"/>
</dbReference>
<keyword evidence="8" id="KW-0679">Respiratory chain</keyword>
<comment type="pathway">
    <text evidence="2">Energy metabolism; oxidative phosphorylation.</text>
</comment>
<keyword evidence="9" id="KW-0812">Transmembrane</keyword>
<protein>
    <recommendedName>
        <fullName evidence="19">Cytochrome c oxidase subunit III</fullName>
    </recommendedName>
</protein>
<dbReference type="Gene3D" id="6.10.280.130">
    <property type="match status" value="1"/>
</dbReference>
<dbReference type="GO" id="GO:0005886">
    <property type="term" value="C:plasma membrane"/>
    <property type="evidence" value="ECO:0007669"/>
    <property type="project" value="UniProtKB-SubCell"/>
</dbReference>